<dbReference type="HOGENOM" id="CLU_081929_0_0_1"/>
<dbReference type="AlphaFoldDB" id="A0A0C9ZA87"/>
<evidence type="ECO:0000256" key="1">
    <source>
        <dbReference type="SAM" id="MobiDB-lite"/>
    </source>
</evidence>
<organism evidence="2 3">
    <name type="scientific">Suillus luteus UH-Slu-Lm8-n1</name>
    <dbReference type="NCBI Taxonomy" id="930992"/>
    <lineage>
        <taxon>Eukaryota</taxon>
        <taxon>Fungi</taxon>
        <taxon>Dikarya</taxon>
        <taxon>Basidiomycota</taxon>
        <taxon>Agaricomycotina</taxon>
        <taxon>Agaricomycetes</taxon>
        <taxon>Agaricomycetidae</taxon>
        <taxon>Boletales</taxon>
        <taxon>Suillineae</taxon>
        <taxon>Suillaceae</taxon>
        <taxon>Suillus</taxon>
    </lineage>
</organism>
<feature type="compositionally biased region" description="Polar residues" evidence="1">
    <location>
        <begin position="7"/>
        <end position="16"/>
    </location>
</feature>
<dbReference type="EMBL" id="KN835758">
    <property type="protein sequence ID" value="KIK34410.1"/>
    <property type="molecule type" value="Genomic_DNA"/>
</dbReference>
<dbReference type="InParanoid" id="A0A0C9ZA87"/>
<protein>
    <submittedName>
        <fullName evidence="2">Uncharacterized protein</fullName>
    </submittedName>
</protein>
<reference evidence="3" key="2">
    <citation type="submission" date="2015-01" db="EMBL/GenBank/DDBJ databases">
        <title>Evolutionary Origins and Diversification of the Mycorrhizal Mutualists.</title>
        <authorList>
            <consortium name="DOE Joint Genome Institute"/>
            <consortium name="Mycorrhizal Genomics Consortium"/>
            <person name="Kohler A."/>
            <person name="Kuo A."/>
            <person name="Nagy L.G."/>
            <person name="Floudas D."/>
            <person name="Copeland A."/>
            <person name="Barry K.W."/>
            <person name="Cichocki N."/>
            <person name="Veneault-Fourrey C."/>
            <person name="LaButti K."/>
            <person name="Lindquist E.A."/>
            <person name="Lipzen A."/>
            <person name="Lundell T."/>
            <person name="Morin E."/>
            <person name="Murat C."/>
            <person name="Riley R."/>
            <person name="Ohm R."/>
            <person name="Sun H."/>
            <person name="Tunlid A."/>
            <person name="Henrissat B."/>
            <person name="Grigoriev I.V."/>
            <person name="Hibbett D.S."/>
            <person name="Martin F."/>
        </authorList>
    </citation>
    <scope>NUCLEOTIDE SEQUENCE [LARGE SCALE GENOMIC DNA]</scope>
    <source>
        <strain evidence="3">UH-Slu-Lm8-n1</strain>
    </source>
</reference>
<feature type="compositionally biased region" description="Polar residues" evidence="1">
    <location>
        <begin position="25"/>
        <end position="34"/>
    </location>
</feature>
<proteinExistence type="predicted"/>
<reference evidence="2 3" key="1">
    <citation type="submission" date="2014-04" db="EMBL/GenBank/DDBJ databases">
        <authorList>
            <consortium name="DOE Joint Genome Institute"/>
            <person name="Kuo A."/>
            <person name="Ruytinx J."/>
            <person name="Rineau F."/>
            <person name="Colpaert J."/>
            <person name="Kohler A."/>
            <person name="Nagy L.G."/>
            <person name="Floudas D."/>
            <person name="Copeland A."/>
            <person name="Barry K.W."/>
            <person name="Cichocki N."/>
            <person name="Veneault-Fourrey C."/>
            <person name="LaButti K."/>
            <person name="Lindquist E.A."/>
            <person name="Lipzen A."/>
            <person name="Lundell T."/>
            <person name="Morin E."/>
            <person name="Murat C."/>
            <person name="Sun H."/>
            <person name="Tunlid A."/>
            <person name="Henrissat B."/>
            <person name="Grigoriev I.V."/>
            <person name="Hibbett D.S."/>
            <person name="Martin F."/>
            <person name="Nordberg H.P."/>
            <person name="Cantor M.N."/>
            <person name="Hua S.X."/>
        </authorList>
    </citation>
    <scope>NUCLEOTIDE SEQUENCE [LARGE SCALE GENOMIC DNA]</scope>
    <source>
        <strain evidence="2 3">UH-Slu-Lm8-n1</strain>
    </source>
</reference>
<accession>A0A0C9ZA87</accession>
<name>A0A0C9ZA87_9AGAM</name>
<dbReference type="Proteomes" id="UP000054485">
    <property type="component" value="Unassembled WGS sequence"/>
</dbReference>
<feature type="compositionally biased region" description="Basic residues" evidence="1">
    <location>
        <begin position="49"/>
        <end position="61"/>
    </location>
</feature>
<feature type="region of interest" description="Disordered" evidence="1">
    <location>
        <begin position="1"/>
        <end position="83"/>
    </location>
</feature>
<keyword evidence="3" id="KW-1185">Reference proteome</keyword>
<evidence type="ECO:0000313" key="3">
    <source>
        <dbReference type="Proteomes" id="UP000054485"/>
    </source>
</evidence>
<gene>
    <name evidence="2" type="ORF">CY34DRAFT_110289</name>
</gene>
<evidence type="ECO:0000313" key="2">
    <source>
        <dbReference type="EMBL" id="KIK34410.1"/>
    </source>
</evidence>
<dbReference type="OrthoDB" id="2643322at2759"/>
<sequence>MMHFHTPPNSTRGSTPDSEDKVELGQTTGLSLRQDSPPALDSTASIRSPSRHKDKPLKRARSWSLDSLSDSSDDSGITEPVTPPPILRELCRFVKRARTDPKPYQRDAADALDSLFIDKKPRSKDPVELERDLQLLSPHAVAQAVVTKHAEVEFRRARALARAHEINATAQRLRLLNMVLEDEGEVYASAASEPLDISVGEMFKYKRSQVPDNMSLGIATYSQDVKSFAVADSDLDHFEGTARMLSDKLKLDGSAEAHLVYLRPGDSIDVVDAQTTQQDKHCDAFMRVRYVQIIISR</sequence>